<sequence>MGKKRGVSGLSGFAREAFGSQSQFLSTEASQSSQSPDDSFISTQRNQPSGPNTTSQEPTLPPLKRRKVGLLGPGQERYDATELVPFYTDEDEVPDELRKYFSQRLRLFSLYDSGALLDHVGWFSVTPEAIAANIAERCRCDVILDAFCGVGGNAIQFAMRCERVIALDTSLTRLRLARHNAVLYGVADRIEFILADYVEFAKSYTSRNHSMQDAPNYKRKIDVVFLSPPWGGPGYIDGGAASAINQLIPPTPTPREWDTGKASTLDHPSYSLSDIQPIPGKDIFALTRQITKNVAYYLPRNVQLEEVSALVSDEKGEMVEVEEQWMGSKLKAVCCYFGGLVSGQEEMW</sequence>
<keyword evidence="10" id="KW-1185">Reference proteome</keyword>
<dbReference type="GO" id="GO:0071164">
    <property type="term" value="F:RNA cap trimethylguanosine synthase activity"/>
    <property type="evidence" value="ECO:0007669"/>
    <property type="project" value="TreeGrafter"/>
</dbReference>
<feature type="compositionally biased region" description="Polar residues" evidence="8">
    <location>
        <begin position="24"/>
        <end position="58"/>
    </location>
</feature>
<dbReference type="EMBL" id="KV425572">
    <property type="protein sequence ID" value="KZT25308.1"/>
    <property type="molecule type" value="Genomic_DNA"/>
</dbReference>
<comment type="similarity">
    <text evidence="2">Belongs to the methyltransferase superfamily. Trimethylguanosine synthase family.</text>
</comment>
<dbReference type="FunCoup" id="A0A165SKP8">
    <property type="interactions" value="241"/>
</dbReference>
<organism evidence="9 10">
    <name type="scientific">Neolentinus lepideus HHB14362 ss-1</name>
    <dbReference type="NCBI Taxonomy" id="1314782"/>
    <lineage>
        <taxon>Eukaryota</taxon>
        <taxon>Fungi</taxon>
        <taxon>Dikarya</taxon>
        <taxon>Basidiomycota</taxon>
        <taxon>Agaricomycotina</taxon>
        <taxon>Agaricomycetes</taxon>
        <taxon>Gloeophyllales</taxon>
        <taxon>Gloeophyllaceae</taxon>
        <taxon>Neolentinus</taxon>
    </lineage>
</organism>
<dbReference type="CDD" id="cd02440">
    <property type="entry name" value="AdoMet_MTases"/>
    <property type="match status" value="1"/>
</dbReference>
<evidence type="ECO:0000256" key="7">
    <source>
        <dbReference type="ARBA" id="ARBA00049790"/>
    </source>
</evidence>
<dbReference type="InterPro" id="IPR019012">
    <property type="entry name" value="RNA_cap_Gua-N2-MeTrfase"/>
</dbReference>
<keyword evidence="9" id="KW-0489">Methyltransferase</keyword>
<dbReference type="Gene3D" id="3.40.50.150">
    <property type="entry name" value="Vaccinia Virus protein VP39"/>
    <property type="match status" value="1"/>
</dbReference>
<evidence type="ECO:0000256" key="1">
    <source>
        <dbReference type="ARBA" id="ARBA00018517"/>
    </source>
</evidence>
<evidence type="ECO:0000256" key="4">
    <source>
        <dbReference type="ARBA" id="ARBA00048740"/>
    </source>
</evidence>
<dbReference type="PANTHER" id="PTHR14741">
    <property type="entry name" value="S-ADENOSYLMETHIONINE-DEPENDENT METHYLTRANSFERASE RELATED"/>
    <property type="match status" value="1"/>
</dbReference>
<dbReference type="InterPro" id="IPR029063">
    <property type="entry name" value="SAM-dependent_MTases_sf"/>
</dbReference>
<evidence type="ECO:0000313" key="9">
    <source>
        <dbReference type="EMBL" id="KZT25308.1"/>
    </source>
</evidence>
<evidence type="ECO:0000256" key="2">
    <source>
        <dbReference type="ARBA" id="ARBA00025783"/>
    </source>
</evidence>
<evidence type="ECO:0000256" key="3">
    <source>
        <dbReference type="ARBA" id="ARBA00047418"/>
    </source>
</evidence>
<evidence type="ECO:0000256" key="5">
    <source>
        <dbReference type="ARBA" id="ARBA00048763"/>
    </source>
</evidence>
<reference evidence="9 10" key="1">
    <citation type="journal article" date="2016" name="Mol. Biol. Evol.">
        <title>Comparative Genomics of Early-Diverging Mushroom-Forming Fungi Provides Insights into the Origins of Lignocellulose Decay Capabilities.</title>
        <authorList>
            <person name="Nagy L.G."/>
            <person name="Riley R."/>
            <person name="Tritt A."/>
            <person name="Adam C."/>
            <person name="Daum C."/>
            <person name="Floudas D."/>
            <person name="Sun H."/>
            <person name="Yadav J.S."/>
            <person name="Pangilinan J."/>
            <person name="Larsson K.H."/>
            <person name="Matsuura K."/>
            <person name="Barry K."/>
            <person name="Labutti K."/>
            <person name="Kuo R."/>
            <person name="Ohm R.A."/>
            <person name="Bhattacharya S.S."/>
            <person name="Shirouzu T."/>
            <person name="Yoshinaga Y."/>
            <person name="Martin F.M."/>
            <person name="Grigoriev I.V."/>
            <person name="Hibbett D.S."/>
        </authorList>
    </citation>
    <scope>NUCLEOTIDE SEQUENCE [LARGE SCALE GENOMIC DNA]</scope>
    <source>
        <strain evidence="9 10">HHB14362 ss-1</strain>
    </source>
</reference>
<dbReference type="AlphaFoldDB" id="A0A165SKP8"/>
<dbReference type="SUPFAM" id="SSF53335">
    <property type="entry name" value="S-adenosyl-L-methionine-dependent methyltransferases"/>
    <property type="match status" value="1"/>
</dbReference>
<dbReference type="Proteomes" id="UP000076761">
    <property type="component" value="Unassembled WGS sequence"/>
</dbReference>
<comment type="catalytic activity">
    <reaction evidence="6">
        <text>a 5'-end (N(7)-methyl 5'-triphosphoguanosine)-ribonucleoside in snRNA + S-adenosyl-L-methionine = a 5'-end (N(2),N(7)-dimethyl 5'-triphosphoguanosine)-ribonucleoside in snRNA + S-adenosyl-L-homocysteine + H(+)</text>
        <dbReference type="Rhea" id="RHEA:78471"/>
        <dbReference type="Rhea" id="RHEA-COMP:19085"/>
        <dbReference type="Rhea" id="RHEA-COMP:19087"/>
        <dbReference type="ChEBI" id="CHEBI:15378"/>
        <dbReference type="ChEBI" id="CHEBI:57856"/>
        <dbReference type="ChEBI" id="CHEBI:59789"/>
        <dbReference type="ChEBI" id="CHEBI:156461"/>
        <dbReference type="ChEBI" id="CHEBI:172880"/>
    </reaction>
    <physiologicalReaction direction="left-to-right" evidence="6">
        <dbReference type="Rhea" id="RHEA:78472"/>
    </physiologicalReaction>
</comment>
<dbReference type="FunFam" id="3.40.50.150:FF:000432">
    <property type="entry name" value="Unplaced genomic scaffold supercont2.10, whole genome shotgun sequence"/>
    <property type="match status" value="1"/>
</dbReference>
<dbReference type="Pfam" id="PF09445">
    <property type="entry name" value="Methyltransf_15"/>
    <property type="match status" value="2"/>
</dbReference>
<dbReference type="GO" id="GO:0005634">
    <property type="term" value="C:nucleus"/>
    <property type="evidence" value="ECO:0007669"/>
    <property type="project" value="TreeGrafter"/>
</dbReference>
<feature type="region of interest" description="Disordered" evidence="8">
    <location>
        <begin position="24"/>
        <end position="67"/>
    </location>
</feature>
<comment type="catalytic activity">
    <reaction evidence="3">
        <text>a 5'-end (N(2),N(7)-dimethyl 5'-triphosphoguanosine)-ribonucleoside in snoRNA + S-adenosyl-L-methionine = a 5'-end (N(2),N(2),N(7)-trimethyl 5'-triphosphoguanosine)-ribonucleoside in snoRNA + S-adenosyl-L-homocysteine + H(+)</text>
        <dbReference type="Rhea" id="RHEA:78507"/>
        <dbReference type="Rhea" id="RHEA-COMP:19088"/>
        <dbReference type="Rhea" id="RHEA-COMP:19090"/>
        <dbReference type="ChEBI" id="CHEBI:15378"/>
        <dbReference type="ChEBI" id="CHEBI:57856"/>
        <dbReference type="ChEBI" id="CHEBI:59789"/>
        <dbReference type="ChEBI" id="CHEBI:167623"/>
        <dbReference type="ChEBI" id="CHEBI:172880"/>
    </reaction>
    <physiologicalReaction direction="left-to-right" evidence="3">
        <dbReference type="Rhea" id="RHEA:78508"/>
    </physiologicalReaction>
</comment>
<evidence type="ECO:0000256" key="8">
    <source>
        <dbReference type="SAM" id="MobiDB-lite"/>
    </source>
</evidence>
<evidence type="ECO:0000313" key="10">
    <source>
        <dbReference type="Proteomes" id="UP000076761"/>
    </source>
</evidence>
<dbReference type="OrthoDB" id="194443at2759"/>
<protein>
    <recommendedName>
        <fullName evidence="1">Trimethylguanosine synthase</fullName>
    </recommendedName>
    <alternativeName>
        <fullName evidence="7">Cap-specific guanine-N(2) methyltransferase</fullName>
    </alternativeName>
</protein>
<comment type="catalytic activity">
    <reaction evidence="4">
        <text>a 5'-end (N(7)-methyl 5'-triphosphoguanosine)-ribonucleoside in snoRNA + S-adenosyl-L-methionine = a 5'-end (N(2),N(7)-dimethyl 5'-triphosphoguanosine)-ribonucleoside in snoRNA + S-adenosyl-L-homocysteine + H(+)</text>
        <dbReference type="Rhea" id="RHEA:78475"/>
        <dbReference type="Rhea" id="RHEA-COMP:19086"/>
        <dbReference type="Rhea" id="RHEA-COMP:19088"/>
        <dbReference type="ChEBI" id="CHEBI:15378"/>
        <dbReference type="ChEBI" id="CHEBI:57856"/>
        <dbReference type="ChEBI" id="CHEBI:59789"/>
        <dbReference type="ChEBI" id="CHEBI:156461"/>
        <dbReference type="ChEBI" id="CHEBI:172880"/>
    </reaction>
    <physiologicalReaction direction="left-to-right" evidence="4">
        <dbReference type="Rhea" id="RHEA:78476"/>
    </physiologicalReaction>
</comment>
<proteinExistence type="inferred from homology"/>
<name>A0A165SKP8_9AGAM</name>
<gene>
    <name evidence="9" type="ORF">NEOLEDRAFT_1133674</name>
</gene>
<accession>A0A165SKP8</accession>
<dbReference type="STRING" id="1314782.A0A165SKP8"/>
<dbReference type="InParanoid" id="A0A165SKP8"/>
<keyword evidence="9" id="KW-0808">Transferase</keyword>
<evidence type="ECO:0000256" key="6">
    <source>
        <dbReference type="ARBA" id="ARBA00049075"/>
    </source>
</evidence>
<dbReference type="PANTHER" id="PTHR14741:SF32">
    <property type="entry name" value="TRIMETHYLGUANOSINE SYNTHASE"/>
    <property type="match status" value="1"/>
</dbReference>
<comment type="catalytic activity">
    <reaction evidence="5">
        <text>a 5'-end (N(2),N(7)-dimethyl 5'-triphosphoguanosine)-ribonucleoside in snRNA + S-adenosyl-L-methionine = a 5'-end (N(2),N(2),N(7)-trimethyl 5'-triphosphoguanosine)-ribonucleoside in snRNA + S-adenosyl-L-homocysteine + H(+)</text>
        <dbReference type="Rhea" id="RHEA:78479"/>
        <dbReference type="Rhea" id="RHEA-COMP:19087"/>
        <dbReference type="Rhea" id="RHEA-COMP:19089"/>
        <dbReference type="ChEBI" id="CHEBI:15378"/>
        <dbReference type="ChEBI" id="CHEBI:57856"/>
        <dbReference type="ChEBI" id="CHEBI:59789"/>
        <dbReference type="ChEBI" id="CHEBI:167623"/>
        <dbReference type="ChEBI" id="CHEBI:172880"/>
    </reaction>
    <physiologicalReaction direction="left-to-right" evidence="5">
        <dbReference type="Rhea" id="RHEA:78480"/>
    </physiologicalReaction>
</comment>